<keyword evidence="3" id="KW-1185">Reference proteome</keyword>
<evidence type="ECO:0000256" key="1">
    <source>
        <dbReference type="SAM" id="MobiDB-lite"/>
    </source>
</evidence>
<reference evidence="2" key="1">
    <citation type="journal article" date="2023" name="Science">
        <title>Genome structures resolve the early diversification of teleost fishes.</title>
        <authorList>
            <person name="Parey E."/>
            <person name="Louis A."/>
            <person name="Montfort J."/>
            <person name="Bouchez O."/>
            <person name="Roques C."/>
            <person name="Iampietro C."/>
            <person name="Lluch J."/>
            <person name="Castinel A."/>
            <person name="Donnadieu C."/>
            <person name="Desvignes T."/>
            <person name="Floi Bucao C."/>
            <person name="Jouanno E."/>
            <person name="Wen M."/>
            <person name="Mejri S."/>
            <person name="Dirks R."/>
            <person name="Jansen H."/>
            <person name="Henkel C."/>
            <person name="Chen W.J."/>
            <person name="Zahm M."/>
            <person name="Cabau C."/>
            <person name="Klopp C."/>
            <person name="Thompson A.W."/>
            <person name="Robinson-Rechavi M."/>
            <person name="Braasch I."/>
            <person name="Lecointre G."/>
            <person name="Bobe J."/>
            <person name="Postlethwait J.H."/>
            <person name="Berthelot C."/>
            <person name="Roest Crollius H."/>
            <person name="Guiguen Y."/>
        </authorList>
    </citation>
    <scope>NUCLEOTIDE SEQUENCE</scope>
    <source>
        <strain evidence="2">WJC10195</strain>
    </source>
</reference>
<dbReference type="Proteomes" id="UP001152622">
    <property type="component" value="Chromosome 14"/>
</dbReference>
<gene>
    <name evidence="2" type="ORF">SKAU_G00324090</name>
</gene>
<dbReference type="AlphaFoldDB" id="A0A9Q1IK28"/>
<feature type="region of interest" description="Disordered" evidence="1">
    <location>
        <begin position="29"/>
        <end position="90"/>
    </location>
</feature>
<proteinExistence type="predicted"/>
<evidence type="ECO:0000313" key="2">
    <source>
        <dbReference type="EMBL" id="KAJ8342481.1"/>
    </source>
</evidence>
<organism evidence="2 3">
    <name type="scientific">Synaphobranchus kaupii</name>
    <name type="common">Kaup's arrowtooth eel</name>
    <dbReference type="NCBI Taxonomy" id="118154"/>
    <lineage>
        <taxon>Eukaryota</taxon>
        <taxon>Metazoa</taxon>
        <taxon>Chordata</taxon>
        <taxon>Craniata</taxon>
        <taxon>Vertebrata</taxon>
        <taxon>Euteleostomi</taxon>
        <taxon>Actinopterygii</taxon>
        <taxon>Neopterygii</taxon>
        <taxon>Teleostei</taxon>
        <taxon>Anguilliformes</taxon>
        <taxon>Synaphobranchidae</taxon>
        <taxon>Synaphobranchus</taxon>
    </lineage>
</organism>
<sequence length="100" mass="10480">MSETEPELVCLSSSGPTAGLISLRSVPATLGRDPPLSPGLNCDSQLPASPASTAELQRSRELDRRMVCPGSRDGGSRPTPHVGSRRARSLPCSLCSCCPF</sequence>
<dbReference type="EMBL" id="JAINUF010000014">
    <property type="protein sequence ID" value="KAJ8342481.1"/>
    <property type="molecule type" value="Genomic_DNA"/>
</dbReference>
<name>A0A9Q1IK28_SYNKA</name>
<protein>
    <submittedName>
        <fullName evidence="2">Uncharacterized protein</fullName>
    </submittedName>
</protein>
<accession>A0A9Q1IK28</accession>
<feature type="compositionally biased region" description="Basic and acidic residues" evidence="1">
    <location>
        <begin position="57"/>
        <end position="66"/>
    </location>
</feature>
<evidence type="ECO:0000313" key="3">
    <source>
        <dbReference type="Proteomes" id="UP001152622"/>
    </source>
</evidence>
<feature type="compositionally biased region" description="Polar residues" evidence="1">
    <location>
        <begin position="42"/>
        <end position="56"/>
    </location>
</feature>
<comment type="caution">
    <text evidence="2">The sequence shown here is derived from an EMBL/GenBank/DDBJ whole genome shotgun (WGS) entry which is preliminary data.</text>
</comment>